<comment type="similarity">
    <text evidence="2">Belongs to the WD repeat SWD2 family.</text>
</comment>
<comment type="subcellular location">
    <subcellularLocation>
        <location evidence="1">Nucleus</location>
    </subcellularLocation>
</comment>
<dbReference type="PANTHER" id="PTHR19861:SF0">
    <property type="entry name" value="WD REPEAT-CONTAINING PROTEIN 82"/>
    <property type="match status" value="1"/>
</dbReference>
<evidence type="ECO:0000313" key="8">
    <source>
        <dbReference type="Proteomes" id="UP000674179"/>
    </source>
</evidence>
<dbReference type="AlphaFoldDB" id="A0A836GD18"/>
<feature type="compositionally biased region" description="Low complexity" evidence="6">
    <location>
        <begin position="1"/>
        <end position="13"/>
    </location>
</feature>
<dbReference type="GO" id="GO:0048188">
    <property type="term" value="C:Set1C/COMPASS complex"/>
    <property type="evidence" value="ECO:0007669"/>
    <property type="project" value="TreeGrafter"/>
</dbReference>
<dbReference type="RefSeq" id="XP_067690379.1">
    <property type="nucleotide sequence ID" value="XM_067834276.1"/>
</dbReference>
<dbReference type="Proteomes" id="UP000674179">
    <property type="component" value="Chromosome 32"/>
</dbReference>
<gene>
    <name evidence="7" type="ORF">CUR178_02520</name>
</gene>
<dbReference type="InterPro" id="IPR015943">
    <property type="entry name" value="WD40/YVTN_repeat-like_dom_sf"/>
</dbReference>
<evidence type="ECO:0000256" key="2">
    <source>
        <dbReference type="ARBA" id="ARBA00005616"/>
    </source>
</evidence>
<evidence type="ECO:0000256" key="4">
    <source>
        <dbReference type="ARBA" id="ARBA00022737"/>
    </source>
</evidence>
<name>A0A836GD18_LEIEN</name>
<evidence type="ECO:0000256" key="5">
    <source>
        <dbReference type="ARBA" id="ARBA00023242"/>
    </source>
</evidence>
<keyword evidence="3" id="KW-0853">WD repeat</keyword>
<comment type="caution">
    <text evidence="7">The sequence shown here is derived from an EMBL/GenBank/DDBJ whole genome shotgun (WGS) entry which is preliminary data.</text>
</comment>
<evidence type="ECO:0000256" key="1">
    <source>
        <dbReference type="ARBA" id="ARBA00004123"/>
    </source>
</evidence>
<dbReference type="KEGG" id="lenr:94169786"/>
<sequence>MSTAAASAPLTSSGRAAGSTAMDGVPVEVASMFYTGINEPRPTAMHFSFDGLHFVSAHTDDAVRLIDVGNMTSTDVITCDAFGVHNVRYTHSSSVVCVAPRFHLDGHLHLLNTETSQFFGEMAYLNDTEPEIPPVASTPVYSTLSQCPATDVIGAVVAAKGRLALFHPLISGCIAATPERSIVGSRACVQFSCDGHRIAIGDDHRIAVFDRRNLFQPPLVLLENKRVFTASTSPTRCKGVEFSANASRLLLTSSSGEVVVYDWQREETVANYFHGAARRHFLGSADAIGAQHVFPYQAASPLLQLASSMTGGRHLLVYAGCPSNTGNATRQGRLLYELQSKDSDVPVAVAVNPRLQLVATAARSITWWAFHSSVVEAYANSSEACTMTADGGGG</sequence>
<dbReference type="GO" id="GO:0003682">
    <property type="term" value="F:chromatin binding"/>
    <property type="evidence" value="ECO:0007669"/>
    <property type="project" value="TreeGrafter"/>
</dbReference>
<evidence type="ECO:0000256" key="3">
    <source>
        <dbReference type="ARBA" id="ARBA00022574"/>
    </source>
</evidence>
<evidence type="ECO:0008006" key="9">
    <source>
        <dbReference type="Google" id="ProtNLM"/>
    </source>
</evidence>
<dbReference type="PANTHER" id="PTHR19861">
    <property type="entry name" value="WD40 REPEAT PROTEIN SWD2"/>
    <property type="match status" value="1"/>
</dbReference>
<dbReference type="InterPro" id="IPR037867">
    <property type="entry name" value="Swd2/WDR82"/>
</dbReference>
<dbReference type="InterPro" id="IPR036322">
    <property type="entry name" value="WD40_repeat_dom_sf"/>
</dbReference>
<protein>
    <recommendedName>
        <fullName evidence="9">Guanine nucleotide-binding protein subunit beta-like protein</fullName>
    </recommendedName>
</protein>
<feature type="region of interest" description="Disordered" evidence="6">
    <location>
        <begin position="1"/>
        <end position="20"/>
    </location>
</feature>
<dbReference type="Gene3D" id="2.130.10.10">
    <property type="entry name" value="YVTN repeat-like/Quinoprotein amine dehydrogenase"/>
    <property type="match status" value="1"/>
</dbReference>
<dbReference type="SMART" id="SM00320">
    <property type="entry name" value="WD40"/>
    <property type="match status" value="4"/>
</dbReference>
<organism evidence="7 8">
    <name type="scientific">Leishmania enriettii</name>
    <dbReference type="NCBI Taxonomy" id="5663"/>
    <lineage>
        <taxon>Eukaryota</taxon>
        <taxon>Discoba</taxon>
        <taxon>Euglenozoa</taxon>
        <taxon>Kinetoplastea</taxon>
        <taxon>Metakinetoplastina</taxon>
        <taxon>Trypanosomatida</taxon>
        <taxon>Trypanosomatidae</taxon>
        <taxon>Leishmaniinae</taxon>
        <taxon>Leishmania</taxon>
    </lineage>
</organism>
<keyword evidence="8" id="KW-1185">Reference proteome</keyword>
<accession>A0A836GD18</accession>
<dbReference type="OrthoDB" id="276661at2759"/>
<dbReference type="GO" id="GO:0016070">
    <property type="term" value="P:RNA metabolic process"/>
    <property type="evidence" value="ECO:0007669"/>
    <property type="project" value="UniProtKB-ARBA"/>
</dbReference>
<keyword evidence="4" id="KW-0677">Repeat</keyword>
<keyword evidence="5" id="KW-0539">Nucleus</keyword>
<evidence type="ECO:0000256" key="6">
    <source>
        <dbReference type="SAM" id="MobiDB-lite"/>
    </source>
</evidence>
<dbReference type="EMBL" id="JAFHKP010000032">
    <property type="protein sequence ID" value="KAG5471209.1"/>
    <property type="molecule type" value="Genomic_DNA"/>
</dbReference>
<dbReference type="InterPro" id="IPR001680">
    <property type="entry name" value="WD40_rpt"/>
</dbReference>
<evidence type="ECO:0000313" key="7">
    <source>
        <dbReference type="EMBL" id="KAG5471209.1"/>
    </source>
</evidence>
<dbReference type="GeneID" id="94169786"/>
<dbReference type="SUPFAM" id="SSF50978">
    <property type="entry name" value="WD40 repeat-like"/>
    <property type="match status" value="1"/>
</dbReference>
<proteinExistence type="inferred from homology"/>
<reference evidence="7 8" key="1">
    <citation type="submission" date="2021-02" db="EMBL/GenBank/DDBJ databases">
        <title>Leishmania (Mundinia) enrietti genome sequencing and assembly.</title>
        <authorList>
            <person name="Almutairi H."/>
            <person name="Gatherer D."/>
        </authorList>
    </citation>
    <scope>NUCLEOTIDE SEQUENCE [LARGE SCALE GENOMIC DNA]</scope>
    <source>
        <strain evidence="7">CUR178</strain>
    </source>
</reference>